<accession>W5Y2Y8</accession>
<protein>
    <submittedName>
        <fullName evidence="4">Uncharacterized protein</fullName>
    </submittedName>
</protein>
<dbReference type="GO" id="GO:0004519">
    <property type="term" value="F:endonuclease activity"/>
    <property type="evidence" value="ECO:0007669"/>
    <property type="project" value="InterPro"/>
</dbReference>
<dbReference type="Pfam" id="PF02720">
    <property type="entry name" value="DUF222"/>
    <property type="match status" value="1"/>
</dbReference>
<name>W5Y2Y8_9CORY</name>
<dbReference type="KEGG" id="cvt:B843_11190"/>
<dbReference type="RefSeq" id="WP_025253602.1">
    <property type="nucleotide sequence ID" value="NZ_CP004353.1"/>
</dbReference>
<dbReference type="CDD" id="cd00085">
    <property type="entry name" value="HNHc"/>
    <property type="match status" value="1"/>
</dbReference>
<dbReference type="Pfam" id="PF01844">
    <property type="entry name" value="HNH"/>
    <property type="match status" value="1"/>
</dbReference>
<evidence type="ECO:0000313" key="5">
    <source>
        <dbReference type="Proteomes" id="UP000019222"/>
    </source>
</evidence>
<reference evidence="4 5" key="1">
    <citation type="submission" date="2013-02" db="EMBL/GenBank/DDBJ databases">
        <title>The complete genome sequence of Corynebacterium vitaeruminis DSM 20294.</title>
        <authorList>
            <person name="Ruckert C."/>
            <person name="Albersmeier A."/>
            <person name="Kalinowski J."/>
        </authorList>
    </citation>
    <scope>NUCLEOTIDE SEQUENCE [LARGE SCALE GENOMIC DNA]</scope>
    <source>
        <strain evidence="5">ATCC 10234</strain>
    </source>
</reference>
<dbReference type="eggNOG" id="COG1403">
    <property type="taxonomic scope" value="Bacteria"/>
</dbReference>
<dbReference type="STRING" id="1224164.B843_11190"/>
<comment type="similarity">
    <text evidence="1">Belongs to the Rv1128c/1148c/1588c/1702c/1945/3466 family.</text>
</comment>
<dbReference type="AlphaFoldDB" id="W5Y2Y8"/>
<dbReference type="GO" id="GO:0008270">
    <property type="term" value="F:zinc ion binding"/>
    <property type="evidence" value="ECO:0007669"/>
    <property type="project" value="InterPro"/>
</dbReference>
<evidence type="ECO:0000259" key="3">
    <source>
        <dbReference type="Pfam" id="PF02720"/>
    </source>
</evidence>
<dbReference type="EMBL" id="CP004353">
    <property type="protein sequence ID" value="AHI23616.1"/>
    <property type="molecule type" value="Genomic_DNA"/>
</dbReference>
<dbReference type="InterPro" id="IPR003615">
    <property type="entry name" value="HNH_nuc"/>
</dbReference>
<proteinExistence type="inferred from homology"/>
<feature type="domain" description="DUF222" evidence="3">
    <location>
        <begin position="79"/>
        <end position="339"/>
    </location>
</feature>
<feature type="domain" description="HNH" evidence="2">
    <location>
        <begin position="365"/>
        <end position="395"/>
    </location>
</feature>
<organism evidence="4 5">
    <name type="scientific">Corynebacterium vitaeruminis DSM 20294</name>
    <dbReference type="NCBI Taxonomy" id="1224164"/>
    <lineage>
        <taxon>Bacteria</taxon>
        <taxon>Bacillati</taxon>
        <taxon>Actinomycetota</taxon>
        <taxon>Actinomycetes</taxon>
        <taxon>Mycobacteriales</taxon>
        <taxon>Corynebacteriaceae</taxon>
        <taxon>Corynebacterium</taxon>
    </lineage>
</organism>
<evidence type="ECO:0000256" key="1">
    <source>
        <dbReference type="ARBA" id="ARBA00023450"/>
    </source>
</evidence>
<gene>
    <name evidence="4" type="ORF">B843_11190</name>
</gene>
<keyword evidence="5" id="KW-1185">Reference proteome</keyword>
<dbReference type="HOGENOM" id="CLU_581029_0_0_11"/>
<evidence type="ECO:0000259" key="2">
    <source>
        <dbReference type="Pfam" id="PF01844"/>
    </source>
</evidence>
<dbReference type="GO" id="GO:0003676">
    <property type="term" value="F:nucleic acid binding"/>
    <property type="evidence" value="ECO:0007669"/>
    <property type="project" value="InterPro"/>
</dbReference>
<sequence length="470" mass="51058">MNEWGGDLNVTSDGIKAMLKQACAAFQATVGALIPQLFADELTLSDHEEISTIIGAITSTADRLQLGYIEAFDRRIEPGTGAQLKKEIAANLRIPVGKLRYLTNVANNANLNGTTGRPRLERADVLFNDSVIGLPALSAITETLAKIPVSEYEARKGIEEKLCLLAEASAPEGLRTAGIKLLQDHGFGADEEARREQASFRIGTQRPDLMTPVRGLLEPRAAALLNRVFHDYAGPGDLLEEKADDDRSPDHRRHDALEAALRSAVDHELKPSRPGCAAVVATLTLQELCEFNGVAVTDVGTTLPLDELLKMGAEKHWYLAILDHKNGNLLHLSRTKRTADLHMYLGLLASQGGDQTPGSGLPAAACEVHHVEAWADGGLTTPDNLVFLNPRTHRQVDENRIDRSCYWTVQTGDRTVAVRRPWGQDPSRSACSNIHPALWLVPGIRLKHGVRPPPLKPSVLSPPKLKGVSG</sequence>
<dbReference type="PATRIC" id="fig|1224164.3.peg.2256"/>
<dbReference type="InterPro" id="IPR002711">
    <property type="entry name" value="HNH"/>
</dbReference>
<dbReference type="InterPro" id="IPR003870">
    <property type="entry name" value="DUF222"/>
</dbReference>
<dbReference type="Proteomes" id="UP000019222">
    <property type="component" value="Chromosome"/>
</dbReference>
<evidence type="ECO:0000313" key="4">
    <source>
        <dbReference type="EMBL" id="AHI23616.1"/>
    </source>
</evidence>